<protein>
    <submittedName>
        <fullName evidence="2">Uncharacterized protein</fullName>
    </submittedName>
</protein>
<evidence type="ECO:0000313" key="2">
    <source>
        <dbReference type="EnsemblPlants" id="PGSC0003DMT400089879"/>
    </source>
</evidence>
<reference evidence="2" key="2">
    <citation type="submission" date="2015-06" db="UniProtKB">
        <authorList>
            <consortium name="EnsemblPlants"/>
        </authorList>
    </citation>
    <scope>IDENTIFICATION</scope>
    <source>
        <strain evidence="2">DM1-3 516 R44</strain>
    </source>
</reference>
<sequence>MCHRWMVTDGSSHKRWLVDATVAQQLSKFPVDVIIGHDLRLVVFLELSPTPATYDLLKERRLVGGLVAYMVPFGVLSALLHLGVPLGRDINRVELYMFLSLSLFYDKDPRREYVRRNVNLNVDREAHQVPADPLVEQVTNAEF</sequence>
<dbReference type="PaxDb" id="4113-PGSC0003DMT400089879"/>
<accession>M1DJ45</accession>
<proteinExistence type="predicted"/>
<evidence type="ECO:0000256" key="1">
    <source>
        <dbReference type="SAM" id="Phobius"/>
    </source>
</evidence>
<dbReference type="Gramene" id="PGSC0003DMT400089879">
    <property type="protein sequence ID" value="PGSC0003DMT400089879"/>
    <property type="gene ID" value="PGSC0003DMG400039450"/>
</dbReference>
<keyword evidence="1" id="KW-0472">Membrane</keyword>
<evidence type="ECO:0000313" key="3">
    <source>
        <dbReference type="Proteomes" id="UP000011115"/>
    </source>
</evidence>
<reference evidence="3" key="1">
    <citation type="journal article" date="2011" name="Nature">
        <title>Genome sequence and analysis of the tuber crop potato.</title>
        <authorList>
            <consortium name="The Potato Genome Sequencing Consortium"/>
        </authorList>
    </citation>
    <scope>NUCLEOTIDE SEQUENCE [LARGE SCALE GENOMIC DNA]</scope>
    <source>
        <strain evidence="3">cv. DM1-3 516 R44</strain>
    </source>
</reference>
<dbReference type="AlphaFoldDB" id="M1DJ45"/>
<keyword evidence="3" id="KW-1185">Reference proteome</keyword>
<dbReference type="EnsemblPlants" id="PGSC0003DMT400089879">
    <property type="protein sequence ID" value="PGSC0003DMT400089879"/>
    <property type="gene ID" value="PGSC0003DMG400039450"/>
</dbReference>
<name>M1DJ45_SOLTU</name>
<keyword evidence="1" id="KW-1133">Transmembrane helix</keyword>
<feature type="transmembrane region" description="Helical" evidence="1">
    <location>
        <begin position="62"/>
        <end position="84"/>
    </location>
</feature>
<dbReference type="Proteomes" id="UP000011115">
    <property type="component" value="Unassembled WGS sequence"/>
</dbReference>
<dbReference type="InParanoid" id="M1DJ45"/>
<keyword evidence="1" id="KW-0812">Transmembrane</keyword>
<organism evidence="2 3">
    <name type="scientific">Solanum tuberosum</name>
    <name type="common">Potato</name>
    <dbReference type="NCBI Taxonomy" id="4113"/>
    <lineage>
        <taxon>Eukaryota</taxon>
        <taxon>Viridiplantae</taxon>
        <taxon>Streptophyta</taxon>
        <taxon>Embryophyta</taxon>
        <taxon>Tracheophyta</taxon>
        <taxon>Spermatophyta</taxon>
        <taxon>Magnoliopsida</taxon>
        <taxon>eudicotyledons</taxon>
        <taxon>Gunneridae</taxon>
        <taxon>Pentapetalae</taxon>
        <taxon>asterids</taxon>
        <taxon>lamiids</taxon>
        <taxon>Solanales</taxon>
        <taxon>Solanaceae</taxon>
        <taxon>Solanoideae</taxon>
        <taxon>Solaneae</taxon>
        <taxon>Solanum</taxon>
    </lineage>
</organism>
<dbReference type="HOGENOM" id="CLU_1809605_0_0_1"/>